<comment type="caution">
    <text evidence="3">The sequence shown here is derived from an EMBL/GenBank/DDBJ whole genome shotgun (WGS) entry which is preliminary data.</text>
</comment>
<name>A0A8H5I0J1_9AGAR</name>
<feature type="transmembrane region" description="Helical" evidence="2">
    <location>
        <begin position="48"/>
        <end position="65"/>
    </location>
</feature>
<evidence type="ECO:0000313" key="3">
    <source>
        <dbReference type="EMBL" id="KAF5392845.1"/>
    </source>
</evidence>
<feature type="transmembrane region" description="Helical" evidence="2">
    <location>
        <begin position="12"/>
        <end position="36"/>
    </location>
</feature>
<protein>
    <submittedName>
        <fullName evidence="3">Uncharacterized protein</fullName>
    </submittedName>
</protein>
<proteinExistence type="predicted"/>
<gene>
    <name evidence="3" type="ORF">D9757_000985</name>
</gene>
<feature type="transmembrane region" description="Helical" evidence="2">
    <location>
        <begin position="102"/>
        <end position="121"/>
    </location>
</feature>
<dbReference type="EMBL" id="JAACJN010000004">
    <property type="protein sequence ID" value="KAF5392845.1"/>
    <property type="molecule type" value="Genomic_DNA"/>
</dbReference>
<organism evidence="3 4">
    <name type="scientific">Collybiopsis confluens</name>
    <dbReference type="NCBI Taxonomy" id="2823264"/>
    <lineage>
        <taxon>Eukaryota</taxon>
        <taxon>Fungi</taxon>
        <taxon>Dikarya</taxon>
        <taxon>Basidiomycota</taxon>
        <taxon>Agaricomycotina</taxon>
        <taxon>Agaricomycetes</taxon>
        <taxon>Agaricomycetidae</taxon>
        <taxon>Agaricales</taxon>
        <taxon>Marasmiineae</taxon>
        <taxon>Omphalotaceae</taxon>
        <taxon>Collybiopsis</taxon>
    </lineage>
</organism>
<accession>A0A8H5I0J1</accession>
<keyword evidence="2" id="KW-0812">Transmembrane</keyword>
<sequence>MIKELPLSAVRFVGLWVETLLYGAYTVLFCHCYYILRYGKKSATVNRPLLASSIVLFSLATGLIITDFARGYAAFIIHGGTLEGSTDYYEQFWIWSNLLRESFFTIMLSTSDAVFIYRLYVVWGFNKYIIIGPIILLLCEAAFAALATWGQSTTNPGATLQNFDFFTWGTVSFSFSFATNIVVTGLIAGRIWWYGHRASTYLGKVHKKKYHRAMVIIIESGLISALTMVLILIFYRVTLVSADFIYFPACQIMGIVPTLIIVRVGLGVSTENPTDSIESTLRFRSDISHSTDNSRQRSNGRSETVIEMSTQKSRSTRHNESADNLSFGHPSGDQALDKSFMPHYNAV</sequence>
<dbReference type="OrthoDB" id="3354175at2759"/>
<feature type="transmembrane region" description="Helical" evidence="2">
    <location>
        <begin position="128"/>
        <end position="150"/>
    </location>
</feature>
<feature type="region of interest" description="Disordered" evidence="1">
    <location>
        <begin position="287"/>
        <end position="339"/>
    </location>
</feature>
<keyword evidence="4" id="KW-1185">Reference proteome</keyword>
<feature type="transmembrane region" description="Helical" evidence="2">
    <location>
        <begin position="214"/>
        <end position="238"/>
    </location>
</feature>
<evidence type="ECO:0000256" key="1">
    <source>
        <dbReference type="SAM" id="MobiDB-lite"/>
    </source>
</evidence>
<dbReference type="AlphaFoldDB" id="A0A8H5I0J1"/>
<reference evidence="3 4" key="1">
    <citation type="journal article" date="2020" name="ISME J.">
        <title>Uncovering the hidden diversity of litter-decomposition mechanisms in mushroom-forming fungi.</title>
        <authorList>
            <person name="Floudas D."/>
            <person name="Bentzer J."/>
            <person name="Ahren D."/>
            <person name="Johansson T."/>
            <person name="Persson P."/>
            <person name="Tunlid A."/>
        </authorList>
    </citation>
    <scope>NUCLEOTIDE SEQUENCE [LARGE SCALE GENOMIC DNA]</scope>
    <source>
        <strain evidence="3 4">CBS 406.79</strain>
    </source>
</reference>
<feature type="transmembrane region" description="Helical" evidence="2">
    <location>
        <begin position="170"/>
        <end position="193"/>
    </location>
</feature>
<dbReference type="Proteomes" id="UP000518752">
    <property type="component" value="Unassembled WGS sequence"/>
</dbReference>
<keyword evidence="2" id="KW-0472">Membrane</keyword>
<evidence type="ECO:0000313" key="4">
    <source>
        <dbReference type="Proteomes" id="UP000518752"/>
    </source>
</evidence>
<evidence type="ECO:0000256" key="2">
    <source>
        <dbReference type="SAM" id="Phobius"/>
    </source>
</evidence>
<feature type="transmembrane region" description="Helical" evidence="2">
    <location>
        <begin position="244"/>
        <end position="266"/>
    </location>
</feature>
<feature type="compositionally biased region" description="Polar residues" evidence="1">
    <location>
        <begin position="296"/>
        <end position="313"/>
    </location>
</feature>
<keyword evidence="2" id="KW-1133">Transmembrane helix</keyword>